<reference evidence="3 4" key="1">
    <citation type="submission" date="2020-10" db="EMBL/GenBank/DDBJ databases">
        <title>Phylogeny of dyella-like bacteria.</title>
        <authorList>
            <person name="Fu J."/>
        </authorList>
    </citation>
    <scope>NUCLEOTIDE SEQUENCE [LARGE SCALE GENOMIC DNA]</scope>
    <source>
        <strain evidence="3 4">BB4</strain>
    </source>
</reference>
<evidence type="ECO:0000256" key="2">
    <source>
        <dbReference type="SAM" id="SignalP"/>
    </source>
</evidence>
<keyword evidence="2" id="KW-0732">Signal</keyword>
<feature type="compositionally biased region" description="Basic and acidic residues" evidence="1">
    <location>
        <begin position="59"/>
        <end position="86"/>
    </location>
</feature>
<accession>A0ABW8KBZ3</accession>
<keyword evidence="4" id="KW-1185">Reference proteome</keyword>
<organism evidence="3 4">
    <name type="scientific">Dyella koreensis</name>
    <dbReference type="NCBI Taxonomy" id="311235"/>
    <lineage>
        <taxon>Bacteria</taxon>
        <taxon>Pseudomonadati</taxon>
        <taxon>Pseudomonadota</taxon>
        <taxon>Gammaproteobacteria</taxon>
        <taxon>Lysobacterales</taxon>
        <taxon>Rhodanobacteraceae</taxon>
        <taxon>Dyella</taxon>
    </lineage>
</organism>
<name>A0ABW8KBZ3_9GAMM</name>
<feature type="signal peptide" evidence="2">
    <location>
        <begin position="1"/>
        <end position="21"/>
    </location>
</feature>
<feature type="chain" id="PRO_5045813258" evidence="2">
    <location>
        <begin position="22"/>
        <end position="96"/>
    </location>
</feature>
<comment type="caution">
    <text evidence="3">The sequence shown here is derived from an EMBL/GenBank/DDBJ whole genome shotgun (WGS) entry which is preliminary data.</text>
</comment>
<proteinExistence type="predicted"/>
<sequence>MRQMWFGLGLCALVVMVPGWAADVGKGAKADPAPGIEQRISKQRAELEGLQHDVAAQEAKSKQADQKMQEQDKTIADLQRQLKELKAAPTGSATQH</sequence>
<evidence type="ECO:0000256" key="1">
    <source>
        <dbReference type="SAM" id="MobiDB-lite"/>
    </source>
</evidence>
<evidence type="ECO:0000313" key="4">
    <source>
        <dbReference type="Proteomes" id="UP001620408"/>
    </source>
</evidence>
<dbReference type="Proteomes" id="UP001620408">
    <property type="component" value="Unassembled WGS sequence"/>
</dbReference>
<feature type="region of interest" description="Disordered" evidence="1">
    <location>
        <begin position="54"/>
        <end position="96"/>
    </location>
</feature>
<gene>
    <name evidence="3" type="ORF">ISS97_20815</name>
</gene>
<dbReference type="RefSeq" id="WP_379984254.1">
    <property type="nucleotide sequence ID" value="NZ_JADIKD010000012.1"/>
</dbReference>
<protein>
    <submittedName>
        <fullName evidence="3">Uncharacterized protein</fullName>
    </submittedName>
</protein>
<dbReference type="EMBL" id="JADIKD010000012">
    <property type="protein sequence ID" value="MFK2919716.1"/>
    <property type="molecule type" value="Genomic_DNA"/>
</dbReference>
<evidence type="ECO:0000313" key="3">
    <source>
        <dbReference type="EMBL" id="MFK2919716.1"/>
    </source>
</evidence>